<dbReference type="Proteomes" id="UP000094067">
    <property type="component" value="Unassembled WGS sequence"/>
</dbReference>
<dbReference type="Proteomes" id="UP000094271">
    <property type="component" value="Unassembled WGS sequence"/>
</dbReference>
<comment type="similarity">
    <text evidence="1 2">Belongs to the phD/YefM antitoxin family.</text>
</comment>
<reference evidence="4 8" key="2">
    <citation type="submission" date="2016-08" db="EMBL/GenBank/DDBJ databases">
        <title>Characterization of Isolates of Eisenbergiella tayi Derived from Blood Cultures, Using Whole Genome Sequencing.</title>
        <authorList>
            <person name="Bernier A.-M."/>
            <person name="Burdz T."/>
            <person name="Wiebe D."/>
            <person name="Bernard K."/>
        </authorList>
    </citation>
    <scope>NUCLEOTIDE SEQUENCE [LARGE SCALE GENOMIC DNA]</scope>
    <source>
        <strain evidence="4 8">NML120146</strain>
    </source>
</reference>
<evidence type="ECO:0000313" key="8">
    <source>
        <dbReference type="Proteomes" id="UP000094869"/>
    </source>
</evidence>
<dbReference type="InterPro" id="IPR006442">
    <property type="entry name" value="Antitoxin_Phd/YefM"/>
</dbReference>
<dbReference type="PATRIC" id="fig|1432052.4.peg.2820"/>
<dbReference type="EMBL" id="MCGH01000002">
    <property type="protein sequence ID" value="ODM06635.1"/>
    <property type="molecule type" value="Genomic_DNA"/>
</dbReference>
<keyword evidence="8" id="KW-1185">Reference proteome</keyword>
<dbReference type="EMBL" id="MEHA01000001">
    <property type="protein sequence ID" value="ODR55841.1"/>
    <property type="molecule type" value="Genomic_DNA"/>
</dbReference>
<dbReference type="AlphaFoldDB" id="A0A1E3AD13"/>
<comment type="caution">
    <text evidence="3">The sequence shown here is derived from an EMBL/GenBank/DDBJ whole genome shotgun (WGS) entry which is preliminary data.</text>
</comment>
<organism evidence="3 6">
    <name type="scientific">Eisenbergiella tayi</name>
    <dbReference type="NCBI Taxonomy" id="1432052"/>
    <lineage>
        <taxon>Bacteria</taxon>
        <taxon>Bacillati</taxon>
        <taxon>Bacillota</taxon>
        <taxon>Clostridia</taxon>
        <taxon>Lachnospirales</taxon>
        <taxon>Lachnospiraceae</taxon>
        <taxon>Eisenbergiella</taxon>
    </lineage>
</organism>
<gene>
    <name evidence="5" type="ORF">BEI59_01405</name>
    <name evidence="3" type="ORF">BEI61_02525</name>
    <name evidence="4" type="ORF">BEI63_31390</name>
</gene>
<evidence type="ECO:0000256" key="2">
    <source>
        <dbReference type="RuleBase" id="RU362080"/>
    </source>
</evidence>
<reference evidence="3 6" key="1">
    <citation type="submission" date="2016-07" db="EMBL/GenBank/DDBJ databases">
        <title>Characterization of isolates of Eisenbergiella tayi derived from blood cultures, using whole genome sequencing.</title>
        <authorList>
            <person name="Burdz T."/>
            <person name="Wiebe D."/>
            <person name="Huynh C."/>
            <person name="Bernard K."/>
        </authorList>
    </citation>
    <scope>NUCLEOTIDE SEQUENCE [LARGE SCALE GENOMIC DNA]</scope>
    <source>
        <strain evidence="3 6">NML 110608</strain>
    </source>
</reference>
<dbReference type="SUPFAM" id="SSF143120">
    <property type="entry name" value="YefM-like"/>
    <property type="match status" value="1"/>
</dbReference>
<accession>A0A1E3AD13</accession>
<dbReference type="InterPro" id="IPR036165">
    <property type="entry name" value="YefM-like_sf"/>
</dbReference>
<evidence type="ECO:0000256" key="1">
    <source>
        <dbReference type="ARBA" id="ARBA00009981"/>
    </source>
</evidence>
<protein>
    <recommendedName>
        <fullName evidence="2">Antitoxin</fullName>
    </recommendedName>
</protein>
<dbReference type="OrthoDB" id="1646957at2"/>
<dbReference type="EMBL" id="MEHD01000056">
    <property type="protein sequence ID" value="ODR44126.1"/>
    <property type="molecule type" value="Genomic_DNA"/>
</dbReference>
<sequence length="107" mass="12000">MAITADVLNSLVSITQFNKGQASKIFDRLRTERQLVVLKNNAPSAVILSPEEYERLSDIEEDYQLLLLAQERISNGGLEHTVPFHEAMTDLGISEAEIEEAEDVEIE</sequence>
<evidence type="ECO:0000313" key="3">
    <source>
        <dbReference type="EMBL" id="ODM06635.1"/>
    </source>
</evidence>
<comment type="function">
    <text evidence="2">Antitoxin component of a type II toxin-antitoxin (TA) system.</text>
</comment>
<dbReference type="Pfam" id="PF02604">
    <property type="entry name" value="PhdYeFM_antitox"/>
    <property type="match status" value="1"/>
</dbReference>
<reference evidence="5 7" key="3">
    <citation type="submission" date="2016-08" db="EMBL/GenBank/DDBJ databases">
        <authorList>
            <person name="Seilhamer J.J."/>
        </authorList>
    </citation>
    <scope>NUCLEOTIDE SEQUENCE [LARGE SCALE GENOMIC DNA]</scope>
    <source>
        <strain evidence="5 7">NML150140-1</strain>
    </source>
</reference>
<evidence type="ECO:0000313" key="6">
    <source>
        <dbReference type="Proteomes" id="UP000094067"/>
    </source>
</evidence>
<evidence type="ECO:0000313" key="5">
    <source>
        <dbReference type="EMBL" id="ODR55841.1"/>
    </source>
</evidence>
<dbReference type="Gene3D" id="3.40.1620.10">
    <property type="entry name" value="YefM-like domain"/>
    <property type="match status" value="1"/>
</dbReference>
<evidence type="ECO:0000313" key="7">
    <source>
        <dbReference type="Proteomes" id="UP000094271"/>
    </source>
</evidence>
<name>A0A1E3AD13_9FIRM</name>
<dbReference type="RefSeq" id="WP_009252622.1">
    <property type="nucleotide sequence ID" value="NZ_CABMHK010000108.1"/>
</dbReference>
<evidence type="ECO:0000313" key="4">
    <source>
        <dbReference type="EMBL" id="ODR44126.1"/>
    </source>
</evidence>
<dbReference type="Proteomes" id="UP000094869">
    <property type="component" value="Unassembled WGS sequence"/>
</dbReference>
<proteinExistence type="inferred from homology"/>